<evidence type="ECO:0000256" key="2">
    <source>
        <dbReference type="ARBA" id="ARBA00005179"/>
    </source>
</evidence>
<dbReference type="PANTHER" id="PTHR46300">
    <property type="entry name" value="P450, PUTATIVE (EUROFUNG)-RELATED-RELATED"/>
    <property type="match status" value="1"/>
</dbReference>
<comment type="similarity">
    <text evidence="3 10">Belongs to the cytochrome P450 family.</text>
</comment>
<keyword evidence="12" id="KW-1185">Reference proteome</keyword>
<proteinExistence type="inferred from homology"/>
<dbReference type="InterPro" id="IPR017972">
    <property type="entry name" value="Cyt_P450_CS"/>
</dbReference>
<gene>
    <name evidence="11" type="ORF">GGX14DRAFT_537947</name>
</gene>
<feature type="binding site" description="axial binding residue" evidence="9">
    <location>
        <position position="423"/>
    </location>
    <ligand>
        <name>heme</name>
        <dbReference type="ChEBI" id="CHEBI:30413"/>
    </ligand>
    <ligandPart>
        <name>Fe</name>
        <dbReference type="ChEBI" id="CHEBI:18248"/>
    </ligandPart>
</feature>
<evidence type="ECO:0000256" key="4">
    <source>
        <dbReference type="ARBA" id="ARBA00022617"/>
    </source>
</evidence>
<sequence>MAYLVALQFLTISLAAGIWLFIRHRSANQTLPPGPPGHWWWGPQIPKEHPHRKFEEWVQEYGSVISFRRGREVTVAAVEIMEKEGASLADRPPSIAAGDTLSGGMRTLLIGNGDRLRKLRKALQSQLRATIAAEYQHIQQLNAQYHILDLLKDPENHMTHAQGYATSIILSLTYGKTTRTRSDDPIVQEINGSQSRLGAALIPGTYMVDTFSILRYVPGYLSELRWQHQIELKLFRSQMDSVRTQMAAEKGTKPCFAKVIIERQDEYGLSDDEAAYLAGSMFGAGAGTSASAISIVIMAAAVFPETQIKVQEQLDMVVGSGKLPTFQDETDLVQVTAFYLESFRWRPVSAGGFAHRATKDIIWKGYLIPSGSRVYGNHWSIARDPDVFPDPERFDPQRWITPDGTAIREDLKVFQFGFGRRVCPGSHVANKSLFINTALLLWAFKISQDSQKPIDTMAFTNTANTHPLPFSVRFEPRLDVKEMKQLLSEGYMY</sequence>
<reference evidence="11" key="1">
    <citation type="submission" date="2023-03" db="EMBL/GenBank/DDBJ databases">
        <title>Massive genome expansion in bonnet fungi (Mycena s.s.) driven by repeated elements and novel gene families across ecological guilds.</title>
        <authorList>
            <consortium name="Lawrence Berkeley National Laboratory"/>
            <person name="Harder C.B."/>
            <person name="Miyauchi S."/>
            <person name="Viragh M."/>
            <person name="Kuo A."/>
            <person name="Thoen E."/>
            <person name="Andreopoulos B."/>
            <person name="Lu D."/>
            <person name="Skrede I."/>
            <person name="Drula E."/>
            <person name="Henrissat B."/>
            <person name="Morin E."/>
            <person name="Kohler A."/>
            <person name="Barry K."/>
            <person name="LaButti K."/>
            <person name="Morin E."/>
            <person name="Salamov A."/>
            <person name="Lipzen A."/>
            <person name="Mereny Z."/>
            <person name="Hegedus B."/>
            <person name="Baldrian P."/>
            <person name="Stursova M."/>
            <person name="Weitz H."/>
            <person name="Taylor A."/>
            <person name="Grigoriev I.V."/>
            <person name="Nagy L.G."/>
            <person name="Martin F."/>
            <person name="Kauserud H."/>
        </authorList>
    </citation>
    <scope>NUCLEOTIDE SEQUENCE</scope>
    <source>
        <strain evidence="11">9144</strain>
    </source>
</reference>
<dbReference type="PANTHER" id="PTHR46300:SF1">
    <property type="entry name" value="P450, PUTATIVE (EUROFUNG)-RELATED"/>
    <property type="match status" value="1"/>
</dbReference>
<keyword evidence="5 9" id="KW-0479">Metal-binding</keyword>
<dbReference type="InterPro" id="IPR050364">
    <property type="entry name" value="Cytochrome_P450_fung"/>
</dbReference>
<evidence type="ECO:0000256" key="3">
    <source>
        <dbReference type="ARBA" id="ARBA00010617"/>
    </source>
</evidence>
<dbReference type="PRINTS" id="PR00463">
    <property type="entry name" value="EP450I"/>
</dbReference>
<evidence type="ECO:0000256" key="10">
    <source>
        <dbReference type="RuleBase" id="RU000461"/>
    </source>
</evidence>
<dbReference type="SUPFAM" id="SSF48264">
    <property type="entry name" value="Cytochrome P450"/>
    <property type="match status" value="1"/>
</dbReference>
<dbReference type="CDD" id="cd11065">
    <property type="entry name" value="CYP64-like"/>
    <property type="match status" value="1"/>
</dbReference>
<comment type="caution">
    <text evidence="11">The sequence shown here is derived from an EMBL/GenBank/DDBJ whole genome shotgun (WGS) entry which is preliminary data.</text>
</comment>
<evidence type="ECO:0000256" key="9">
    <source>
        <dbReference type="PIRSR" id="PIRSR602401-1"/>
    </source>
</evidence>
<keyword evidence="7 9" id="KW-0408">Iron</keyword>
<comment type="pathway">
    <text evidence="2">Secondary metabolite biosynthesis.</text>
</comment>
<organism evidence="11 12">
    <name type="scientific">Mycena pura</name>
    <dbReference type="NCBI Taxonomy" id="153505"/>
    <lineage>
        <taxon>Eukaryota</taxon>
        <taxon>Fungi</taxon>
        <taxon>Dikarya</taxon>
        <taxon>Basidiomycota</taxon>
        <taxon>Agaricomycotina</taxon>
        <taxon>Agaricomycetes</taxon>
        <taxon>Agaricomycetidae</taxon>
        <taxon>Agaricales</taxon>
        <taxon>Marasmiineae</taxon>
        <taxon>Mycenaceae</taxon>
        <taxon>Mycena</taxon>
    </lineage>
</organism>
<dbReference type="InterPro" id="IPR001128">
    <property type="entry name" value="Cyt_P450"/>
</dbReference>
<dbReference type="AlphaFoldDB" id="A0AAD6UMR5"/>
<keyword evidence="8 10" id="KW-0503">Monooxygenase</keyword>
<dbReference type="EMBL" id="JARJCW010000140">
    <property type="protein sequence ID" value="KAJ7190927.1"/>
    <property type="molecule type" value="Genomic_DNA"/>
</dbReference>
<dbReference type="Gene3D" id="1.10.630.10">
    <property type="entry name" value="Cytochrome P450"/>
    <property type="match status" value="1"/>
</dbReference>
<dbReference type="InterPro" id="IPR002401">
    <property type="entry name" value="Cyt_P450_E_grp-I"/>
</dbReference>
<dbReference type="Pfam" id="PF00067">
    <property type="entry name" value="p450"/>
    <property type="match status" value="1"/>
</dbReference>
<dbReference type="GO" id="GO:0005506">
    <property type="term" value="F:iron ion binding"/>
    <property type="evidence" value="ECO:0007669"/>
    <property type="project" value="InterPro"/>
</dbReference>
<accession>A0AAD6UMR5</accession>
<dbReference type="Proteomes" id="UP001219525">
    <property type="component" value="Unassembled WGS sequence"/>
</dbReference>
<evidence type="ECO:0000256" key="8">
    <source>
        <dbReference type="ARBA" id="ARBA00023033"/>
    </source>
</evidence>
<dbReference type="PROSITE" id="PS00086">
    <property type="entry name" value="CYTOCHROME_P450"/>
    <property type="match status" value="1"/>
</dbReference>
<evidence type="ECO:0000313" key="12">
    <source>
        <dbReference type="Proteomes" id="UP001219525"/>
    </source>
</evidence>
<evidence type="ECO:0000313" key="11">
    <source>
        <dbReference type="EMBL" id="KAJ7190927.1"/>
    </source>
</evidence>
<dbReference type="InterPro" id="IPR036396">
    <property type="entry name" value="Cyt_P450_sf"/>
</dbReference>
<evidence type="ECO:0000256" key="7">
    <source>
        <dbReference type="ARBA" id="ARBA00023004"/>
    </source>
</evidence>
<dbReference type="GO" id="GO:0004497">
    <property type="term" value="F:monooxygenase activity"/>
    <property type="evidence" value="ECO:0007669"/>
    <property type="project" value="UniProtKB-KW"/>
</dbReference>
<comment type="cofactor">
    <cofactor evidence="1 9">
        <name>heme</name>
        <dbReference type="ChEBI" id="CHEBI:30413"/>
    </cofactor>
</comment>
<evidence type="ECO:0000256" key="1">
    <source>
        <dbReference type="ARBA" id="ARBA00001971"/>
    </source>
</evidence>
<name>A0AAD6UMR5_9AGAR</name>
<dbReference type="GO" id="GO:0020037">
    <property type="term" value="F:heme binding"/>
    <property type="evidence" value="ECO:0007669"/>
    <property type="project" value="InterPro"/>
</dbReference>
<keyword evidence="6 10" id="KW-0560">Oxidoreductase</keyword>
<dbReference type="GO" id="GO:0016705">
    <property type="term" value="F:oxidoreductase activity, acting on paired donors, with incorporation or reduction of molecular oxygen"/>
    <property type="evidence" value="ECO:0007669"/>
    <property type="project" value="InterPro"/>
</dbReference>
<evidence type="ECO:0000256" key="5">
    <source>
        <dbReference type="ARBA" id="ARBA00022723"/>
    </source>
</evidence>
<evidence type="ECO:0000256" key="6">
    <source>
        <dbReference type="ARBA" id="ARBA00023002"/>
    </source>
</evidence>
<keyword evidence="4 9" id="KW-0349">Heme</keyword>
<protein>
    <submittedName>
        <fullName evidence="11">Cytochrome P450</fullName>
    </submittedName>
</protein>